<protein>
    <submittedName>
        <fullName evidence="2">Uncharacterized protein</fullName>
    </submittedName>
</protein>
<dbReference type="Proteomes" id="UP001161438">
    <property type="component" value="Chromosome 16"/>
</dbReference>
<dbReference type="EMBL" id="OX365772">
    <property type="protein sequence ID" value="CAI4037023.1"/>
    <property type="molecule type" value="Genomic_DNA"/>
</dbReference>
<sequence length="577" mass="65344">MTKYERDPELANFLSKVEDLDSKRYNNVSTLKSTREPLSPVRSHTSGNCRRADIMTGKNIEDRESLAYRSAYNYEMTFSPKKTHYSLNELDLERVTPTQNSKKSACRNEKKFVISEEDYLLLQKLKGSQSRNDFGFDKTLPSSERGHRTPSRGQPRLKEKEIVSIQYDFDFQERVDKSPTSSSPPPPPLPTRNNHIEIIEDGDEEKPLLPTRPTKAGIIERPLPTPKKSEVVTPERVKPAPPVPRCTKPASFLSSLEDNKLTKINNHNPDGETPRKTVRNSHIDYLDSIQLKPTTLSPTIRNKPKPAPPSPPAKRIPRSESFIKSMLNSNLTTTSKPSMPEKPQKLRNGNLAVRKTKPSIPPKKVKLNMVLPELRPVESSPVKQKFEHSIDLPKLRSSSRNIKKPEEDNIPEAIKSIQNLKKTKLEKPIIPQKKPFLAKSLKPSVMKHDDGAIQSTNEPEALSLRNNLKKNPPKAPERKISMPEALRKIELMRKSKTEPVLEPSNDLSINAKLDAIIASRNLRTSNTLPEFDRVNTNIAAFDNSNISGIDETKETKPLVHLNKSRARGPRRKLPTRL</sequence>
<feature type="compositionally biased region" description="Basic and acidic residues" evidence="1">
    <location>
        <begin position="269"/>
        <end position="285"/>
    </location>
</feature>
<dbReference type="RefSeq" id="XP_056080140.1">
    <property type="nucleotide sequence ID" value="XM_056226420.1"/>
</dbReference>
<feature type="compositionally biased region" description="Polar residues" evidence="1">
    <location>
        <begin position="252"/>
        <end position="268"/>
    </location>
</feature>
<name>A0AA35NFL0_SACMI</name>
<dbReference type="AlphaFoldDB" id="A0AA35NFL0"/>
<evidence type="ECO:0000313" key="3">
    <source>
        <dbReference type="Proteomes" id="UP001161438"/>
    </source>
</evidence>
<dbReference type="GeneID" id="80921948"/>
<feature type="compositionally biased region" description="Basic and acidic residues" evidence="1">
    <location>
        <begin position="227"/>
        <end position="238"/>
    </location>
</feature>
<accession>A0AA35NFL0</accession>
<keyword evidence="3" id="KW-1185">Reference proteome</keyword>
<proteinExistence type="predicted"/>
<feature type="compositionally biased region" description="Polar residues" evidence="1">
    <location>
        <begin position="291"/>
        <end position="300"/>
    </location>
</feature>
<feature type="compositionally biased region" description="Pro residues" evidence="1">
    <location>
        <begin position="305"/>
        <end position="314"/>
    </location>
</feature>
<gene>
    <name evidence="2" type="primary">SMKI16G3220</name>
    <name evidence="2" type="ORF">SMKI_16G3220</name>
</gene>
<evidence type="ECO:0000256" key="1">
    <source>
        <dbReference type="SAM" id="MobiDB-lite"/>
    </source>
</evidence>
<feature type="region of interest" description="Disordered" evidence="1">
    <location>
        <begin position="131"/>
        <end position="159"/>
    </location>
</feature>
<feature type="region of interest" description="Disordered" evidence="1">
    <location>
        <begin position="174"/>
        <end position="194"/>
    </location>
</feature>
<organism evidence="2 3">
    <name type="scientific">Saccharomyces mikatae IFO 1815</name>
    <dbReference type="NCBI Taxonomy" id="226126"/>
    <lineage>
        <taxon>Eukaryota</taxon>
        <taxon>Fungi</taxon>
        <taxon>Dikarya</taxon>
        <taxon>Ascomycota</taxon>
        <taxon>Saccharomycotina</taxon>
        <taxon>Saccharomycetes</taxon>
        <taxon>Saccharomycetales</taxon>
        <taxon>Saccharomycetaceae</taxon>
        <taxon>Saccharomyces</taxon>
    </lineage>
</organism>
<feature type="region of interest" description="Disordered" evidence="1">
    <location>
        <begin position="216"/>
        <end position="317"/>
    </location>
</feature>
<reference evidence="2" key="1">
    <citation type="submission" date="2022-10" db="EMBL/GenBank/DDBJ databases">
        <authorList>
            <person name="Byrne P K."/>
        </authorList>
    </citation>
    <scope>NUCLEOTIDE SEQUENCE</scope>
    <source>
        <strain evidence="2">IFO1815</strain>
    </source>
</reference>
<evidence type="ECO:0000313" key="2">
    <source>
        <dbReference type="EMBL" id="CAI4037023.1"/>
    </source>
</evidence>